<dbReference type="PANTHER" id="PTHR22807">
    <property type="entry name" value="NOP2 YEAST -RELATED NOL1/NOP2/FMU SUN DOMAIN-CONTAINING"/>
    <property type="match status" value="1"/>
</dbReference>
<protein>
    <submittedName>
        <fullName evidence="9">Fmu (Sun) domain-containing protein</fullName>
    </submittedName>
</protein>
<proteinExistence type="inferred from homology"/>
<dbReference type="Pfam" id="PF13636">
    <property type="entry name" value="Methyltranf_PUA"/>
    <property type="match status" value="1"/>
</dbReference>
<name>A0A0L6W1G4_9FIRM</name>
<dbReference type="GO" id="GO:0003723">
    <property type="term" value="F:RNA binding"/>
    <property type="evidence" value="ECO:0007669"/>
    <property type="project" value="UniProtKB-UniRule"/>
</dbReference>
<reference evidence="10" key="1">
    <citation type="submission" date="2015-07" db="EMBL/GenBank/DDBJ databases">
        <title>Complete Genome of Thermincola ferriacetica strain Z-0001T.</title>
        <authorList>
            <person name="Lusk B."/>
            <person name="Badalamenti J.P."/>
            <person name="Parameswaran P."/>
            <person name="Bond D.R."/>
            <person name="Torres C.I."/>
        </authorList>
    </citation>
    <scope>NUCLEOTIDE SEQUENCE [LARGE SCALE GENOMIC DNA]</scope>
    <source>
        <strain evidence="10">Z-0001</strain>
    </source>
</reference>
<keyword evidence="3 7" id="KW-0489">Methyltransferase</keyword>
<gene>
    <name evidence="9" type="ORF">Tfer_2179</name>
</gene>
<dbReference type="EMBL" id="LGTE01000015">
    <property type="protein sequence ID" value="KNZ69233.1"/>
    <property type="molecule type" value="Genomic_DNA"/>
</dbReference>
<evidence type="ECO:0000256" key="7">
    <source>
        <dbReference type="PROSITE-ProRule" id="PRU01023"/>
    </source>
</evidence>
<feature type="binding site" evidence="7">
    <location>
        <position position="179"/>
    </location>
    <ligand>
        <name>S-adenosyl-L-methionine</name>
        <dbReference type="ChEBI" id="CHEBI:59789"/>
    </ligand>
</feature>
<dbReference type="PATRIC" id="fig|281456.6.peg.2299"/>
<dbReference type="PRINTS" id="PR02008">
    <property type="entry name" value="RCMTFAMILY"/>
</dbReference>
<dbReference type="Proteomes" id="UP000037175">
    <property type="component" value="Unassembled WGS sequence"/>
</dbReference>
<dbReference type="InterPro" id="IPR029063">
    <property type="entry name" value="SAM-dependent_MTases_sf"/>
</dbReference>
<evidence type="ECO:0000256" key="1">
    <source>
        <dbReference type="ARBA" id="ARBA00007494"/>
    </source>
</evidence>
<keyword evidence="10" id="KW-1185">Reference proteome</keyword>
<dbReference type="SUPFAM" id="SSF53335">
    <property type="entry name" value="S-adenosyl-L-methionine-dependent methyltransferases"/>
    <property type="match status" value="1"/>
</dbReference>
<dbReference type="CDD" id="cd02440">
    <property type="entry name" value="AdoMet_MTases"/>
    <property type="match status" value="1"/>
</dbReference>
<keyword evidence="6 7" id="KW-0694">RNA-binding</keyword>
<feature type="binding site" evidence="7">
    <location>
        <position position="134"/>
    </location>
    <ligand>
        <name>S-adenosyl-L-methionine</name>
        <dbReference type="ChEBI" id="CHEBI:59789"/>
    </ligand>
</feature>
<comment type="similarity">
    <text evidence="1 7">Belongs to the class I-like SAM-binding methyltransferase superfamily. RsmB/NOP family.</text>
</comment>
<dbReference type="InterPro" id="IPR031341">
    <property type="entry name" value="Methyltr_RsmF_N"/>
</dbReference>
<dbReference type="Pfam" id="PF01189">
    <property type="entry name" value="Methyltr_RsmB-F"/>
    <property type="match status" value="1"/>
</dbReference>
<dbReference type="InterPro" id="IPR027391">
    <property type="entry name" value="Nol1_Nop2_Fmu_2"/>
</dbReference>
<feature type="domain" description="SAM-dependent MTase RsmB/NOP-type" evidence="8">
    <location>
        <begin position="22"/>
        <end position="287"/>
    </location>
</feature>
<dbReference type="Gene3D" id="2.30.130.60">
    <property type="match status" value="1"/>
</dbReference>
<dbReference type="InterPro" id="IPR049560">
    <property type="entry name" value="MeTrfase_RsmB-F_NOP2_cat"/>
</dbReference>
<dbReference type="InterPro" id="IPR031340">
    <property type="entry name" value="RsmF_methylt_CI"/>
</dbReference>
<evidence type="ECO:0000313" key="9">
    <source>
        <dbReference type="EMBL" id="KNZ69233.1"/>
    </source>
</evidence>
<dbReference type="Gene3D" id="3.40.50.150">
    <property type="entry name" value="Vaccinia Virus protein VP39"/>
    <property type="match status" value="1"/>
</dbReference>
<dbReference type="AlphaFoldDB" id="A0A0L6W1G4"/>
<evidence type="ECO:0000256" key="3">
    <source>
        <dbReference type="ARBA" id="ARBA00022603"/>
    </source>
</evidence>
<keyword evidence="5 7" id="KW-0949">S-adenosyl-L-methionine</keyword>
<comment type="caution">
    <text evidence="9">The sequence shown here is derived from an EMBL/GenBank/DDBJ whole genome shotgun (WGS) entry which is preliminary data.</text>
</comment>
<evidence type="ECO:0000256" key="4">
    <source>
        <dbReference type="ARBA" id="ARBA00022679"/>
    </source>
</evidence>
<organism evidence="9 10">
    <name type="scientific">Thermincola ferriacetica</name>
    <dbReference type="NCBI Taxonomy" id="281456"/>
    <lineage>
        <taxon>Bacteria</taxon>
        <taxon>Bacillati</taxon>
        <taxon>Bacillota</taxon>
        <taxon>Clostridia</taxon>
        <taxon>Eubacteriales</taxon>
        <taxon>Thermincolaceae</taxon>
        <taxon>Thermincola</taxon>
    </lineage>
</organism>
<dbReference type="Pfam" id="PF17126">
    <property type="entry name" value="RsmF_methylt_CI"/>
    <property type="match status" value="1"/>
</dbReference>
<accession>A0A0L6W1G4</accession>
<dbReference type="GO" id="GO:0001510">
    <property type="term" value="P:RNA methylation"/>
    <property type="evidence" value="ECO:0007669"/>
    <property type="project" value="InterPro"/>
</dbReference>
<dbReference type="RefSeq" id="WP_052218346.1">
    <property type="nucleotide sequence ID" value="NZ_LGTE01000015.1"/>
</dbReference>
<feature type="active site" description="Nucleophile" evidence="7">
    <location>
        <position position="232"/>
    </location>
</feature>
<evidence type="ECO:0000313" key="10">
    <source>
        <dbReference type="Proteomes" id="UP000037175"/>
    </source>
</evidence>
<dbReference type="InterPro" id="IPR001678">
    <property type="entry name" value="MeTrfase_RsmB-F_NOP2_dom"/>
</dbReference>
<dbReference type="PROSITE" id="PS01153">
    <property type="entry name" value="NOL1_NOP2_SUN"/>
    <property type="match status" value="1"/>
</dbReference>
<keyword evidence="2" id="KW-0963">Cytoplasm</keyword>
<dbReference type="GO" id="GO:0008173">
    <property type="term" value="F:RNA methyltransferase activity"/>
    <property type="evidence" value="ECO:0007669"/>
    <property type="project" value="InterPro"/>
</dbReference>
<dbReference type="Gene3D" id="3.30.70.1170">
    <property type="entry name" value="Sun protein, domain 3"/>
    <property type="match status" value="1"/>
</dbReference>
<dbReference type="InterPro" id="IPR023267">
    <property type="entry name" value="RCMT"/>
</dbReference>
<evidence type="ECO:0000256" key="2">
    <source>
        <dbReference type="ARBA" id="ARBA00022490"/>
    </source>
</evidence>
<dbReference type="Pfam" id="PF17125">
    <property type="entry name" value="Methyltr_RsmF_N"/>
    <property type="match status" value="1"/>
</dbReference>
<dbReference type="PROSITE" id="PS51686">
    <property type="entry name" value="SAM_MT_RSMB_NOP"/>
    <property type="match status" value="1"/>
</dbReference>
<dbReference type="CDD" id="cd21147">
    <property type="entry name" value="RsmF_methylt_CTD1"/>
    <property type="match status" value="1"/>
</dbReference>
<evidence type="ECO:0000256" key="5">
    <source>
        <dbReference type="ARBA" id="ARBA00022691"/>
    </source>
</evidence>
<evidence type="ECO:0000259" key="8">
    <source>
        <dbReference type="PROSITE" id="PS51686"/>
    </source>
</evidence>
<evidence type="ECO:0000256" key="6">
    <source>
        <dbReference type="ARBA" id="ARBA00022884"/>
    </source>
</evidence>
<dbReference type="PANTHER" id="PTHR22807:SF30">
    <property type="entry name" value="28S RRNA (CYTOSINE(4447)-C(5))-METHYLTRANSFERASE-RELATED"/>
    <property type="match status" value="1"/>
</dbReference>
<dbReference type="InterPro" id="IPR018314">
    <property type="entry name" value="RsmB/NOL1/NOP2-like_CS"/>
</dbReference>
<feature type="binding site" evidence="7">
    <location>
        <begin position="110"/>
        <end position="116"/>
    </location>
    <ligand>
        <name>S-adenosyl-L-methionine</name>
        <dbReference type="ChEBI" id="CHEBI:59789"/>
    </ligand>
</feature>
<comment type="caution">
    <text evidence="7">Lacks conserved residue(s) required for the propagation of feature annotation.</text>
</comment>
<keyword evidence="4 7" id="KW-0808">Transferase</keyword>
<sequence length="464" mass="52459">MRLPPAFLTKMEQQLGSNVARFLQSYTEPRTAGLRANTLKISPEALQELLPFLQERVSWCRDGFYYNEEEVRPAKLPHYYAGLYYIQEPSAMLPAELLQVQPGERVLDLCAAPGGKSLQLAAHLGKAGLLVVNDPHPQRAKVLLKNIERYGVTNAVVLSETPQRLAHIFADFFDKILVDAPCSGEGMFRKEPEMAKNWSEAEVAKYAKWQAAILEHIPQMLRPGGEVVYSTCTFSREENEQQVLRFLGAFPDFELLEMRRLWPHEVRGEGHFAAKIKNLSLQAEKKECLMDKNGLWRQQEKNGLTPEAKQALAEFSLQVWQAAEGWQAWLPEGGMVIERAGHILWESLCLPPLRGLKVLRSGWLLGTIQKGRFRPSPAFALGLPPEAVHSAIQRLDLSSHNADDNSVALRYLRGETIQREGKVWAKGWHLVSLDGFVLGWAKGAGNWLKNEFPPGWRRIDGEER</sequence>